<organism evidence="3 4">
    <name type="scientific">Sediminibacterium roseum</name>
    <dbReference type="NCBI Taxonomy" id="1978412"/>
    <lineage>
        <taxon>Bacteria</taxon>
        <taxon>Pseudomonadati</taxon>
        <taxon>Bacteroidota</taxon>
        <taxon>Chitinophagia</taxon>
        <taxon>Chitinophagales</taxon>
        <taxon>Chitinophagaceae</taxon>
        <taxon>Sediminibacterium</taxon>
    </lineage>
</organism>
<sequence length="918" mass="103459">MKQLLCFILFLLVQSQAKSQGATITGRAIDSSNVNAVNAAVVVLLRPTDSTLYRFGYAKKNGRFELSNIAKGPYIISVYYPGYATFSDTITVSGDEQKLELGTLLLFTKAHILQEVIVNQSKIRFKNDTTEFIADSFKVRAGATVEEMIRVLPGFSVDRKGVVTAHGETVRTVLVDGEEFFGNDPTMATRNLSASDVAKVQFYDQASKRSMLTGISDGSKQKAINLVLKNDAKRGYFGKVEGGTDFNKYYQGKVTGNKFTANSKMGFYSAADNTGNNEMSFSESQDYGSTIVTFDGGSIRIGGTVDEFSSSEGEGVPQNIGASGMYNKKYSGGSGQHSTANNYSYRQQDRSGLTNLYSKYLLRDTTFINTQQQSFVNSKYRHSFGTKNELTIDSFNVLNVDVNAEASKYADNMTIDGLFTTTEEKLISNYQRRLTSATTYSKGKAEIFWRKRSRRAGRLFSAGFGFERSMVGSDGVVFNRTDQYDITGLVNSKITDQKKSNEQHSSGLQAILSYTEPLSKKASLNFNYTANASSTNQSFSSLNKKGGVYDSLDQSTTSDFRFNNYSHRLAGLYSYTFSKGYFRIGFGANVVNIESLNKLKDSTLRRRFTGYFPNVNYRTKLDKTTTFTFVYQGYMQPPSFNFLQPVQNNIDPLNVFEGNPNLAATYTNAFTTSISTYNNSTNQSIFFRVNLSTYQDAIGYQNTIDAYGARFVKPINVNGNLTYSTVLSITRPIEKLHLQFDFSPTMRFDRVNNITNATRNTTFSRSYSLGLKIDRTFYRHFDGYIWYVPSVTTSESTINKEERFTYFTNMLEEKFNLDIRNDWLLSTRITTYIRPALGNTFSSANFTVWDISVEKKLSKSEDIRAMVSVNDLLNSRQGIDRNGGTNFVFEKTYQTVQRCFLFSLRWRFSKNRKIEKND</sequence>
<feature type="signal peptide" evidence="1">
    <location>
        <begin position="1"/>
        <end position="17"/>
    </location>
</feature>
<dbReference type="InterPro" id="IPR013784">
    <property type="entry name" value="Carb-bd-like_fold"/>
</dbReference>
<evidence type="ECO:0000256" key="1">
    <source>
        <dbReference type="SAM" id="SignalP"/>
    </source>
</evidence>
<dbReference type="RefSeq" id="WP_161818522.1">
    <property type="nucleotide sequence ID" value="NZ_JAACJS010000012.1"/>
</dbReference>
<gene>
    <name evidence="3" type="ORF">GWC95_09790</name>
</gene>
<dbReference type="Gene3D" id="2.60.40.1120">
    <property type="entry name" value="Carboxypeptidase-like, regulatory domain"/>
    <property type="match status" value="1"/>
</dbReference>
<comment type="caution">
    <text evidence="3">The sequence shown here is derived from an EMBL/GenBank/DDBJ whole genome shotgun (WGS) entry which is preliminary data.</text>
</comment>
<dbReference type="Proteomes" id="UP000753802">
    <property type="component" value="Unassembled WGS sequence"/>
</dbReference>
<accession>A0ABW9ZSX3</accession>
<evidence type="ECO:0000259" key="2">
    <source>
        <dbReference type="Pfam" id="PF14905"/>
    </source>
</evidence>
<dbReference type="Pfam" id="PF13620">
    <property type="entry name" value="CarboxypepD_reg"/>
    <property type="match status" value="1"/>
</dbReference>
<dbReference type="SUPFAM" id="SSF56935">
    <property type="entry name" value="Porins"/>
    <property type="match status" value="1"/>
</dbReference>
<reference evidence="3 4" key="1">
    <citation type="submission" date="2020-01" db="EMBL/GenBank/DDBJ databases">
        <title>Genome analysis.</title>
        <authorList>
            <person name="Wu S."/>
            <person name="Wang G."/>
        </authorList>
    </citation>
    <scope>NUCLEOTIDE SEQUENCE [LARGE SCALE GENOMIC DNA]</scope>
    <source>
        <strain evidence="3 4">SYL130</strain>
    </source>
</reference>
<keyword evidence="4" id="KW-1185">Reference proteome</keyword>
<feature type="chain" id="PRO_5046914632" evidence="1">
    <location>
        <begin position="18"/>
        <end position="918"/>
    </location>
</feature>
<name>A0ABW9ZSX3_9BACT</name>
<protein>
    <submittedName>
        <fullName evidence="3">Outer membrane beta-barrel protein</fullName>
    </submittedName>
</protein>
<dbReference type="SUPFAM" id="SSF49452">
    <property type="entry name" value="Starch-binding domain-like"/>
    <property type="match status" value="1"/>
</dbReference>
<dbReference type="InterPro" id="IPR041700">
    <property type="entry name" value="OMP_b-brl_3"/>
</dbReference>
<proteinExistence type="predicted"/>
<keyword evidence="1" id="KW-0732">Signal</keyword>
<feature type="domain" description="Outer membrane protein beta-barrel" evidence="2">
    <location>
        <begin position="483"/>
        <end position="906"/>
    </location>
</feature>
<evidence type="ECO:0000313" key="3">
    <source>
        <dbReference type="EMBL" id="NCI50215.1"/>
    </source>
</evidence>
<dbReference type="Pfam" id="PF14905">
    <property type="entry name" value="OMP_b-brl_3"/>
    <property type="match status" value="1"/>
</dbReference>
<evidence type="ECO:0000313" key="4">
    <source>
        <dbReference type="Proteomes" id="UP000753802"/>
    </source>
</evidence>
<dbReference type="EMBL" id="JAACJS010000012">
    <property type="protein sequence ID" value="NCI50215.1"/>
    <property type="molecule type" value="Genomic_DNA"/>
</dbReference>